<accession>A0A9D4SWM8</accession>
<keyword evidence="2" id="KW-1185">Reference proteome</keyword>
<protein>
    <submittedName>
        <fullName evidence="1">Uncharacterized protein</fullName>
    </submittedName>
</protein>
<dbReference type="EMBL" id="JABSTV010001251">
    <property type="protein sequence ID" value="KAH7952132.1"/>
    <property type="molecule type" value="Genomic_DNA"/>
</dbReference>
<dbReference type="AlphaFoldDB" id="A0A9D4SWM8"/>
<organism evidence="1 2">
    <name type="scientific">Rhipicephalus sanguineus</name>
    <name type="common">Brown dog tick</name>
    <name type="synonym">Ixodes sanguineus</name>
    <dbReference type="NCBI Taxonomy" id="34632"/>
    <lineage>
        <taxon>Eukaryota</taxon>
        <taxon>Metazoa</taxon>
        <taxon>Ecdysozoa</taxon>
        <taxon>Arthropoda</taxon>
        <taxon>Chelicerata</taxon>
        <taxon>Arachnida</taxon>
        <taxon>Acari</taxon>
        <taxon>Parasitiformes</taxon>
        <taxon>Ixodida</taxon>
        <taxon>Ixodoidea</taxon>
        <taxon>Ixodidae</taxon>
        <taxon>Rhipicephalinae</taxon>
        <taxon>Rhipicephalus</taxon>
        <taxon>Rhipicephalus</taxon>
    </lineage>
</organism>
<reference evidence="1" key="2">
    <citation type="submission" date="2021-09" db="EMBL/GenBank/DDBJ databases">
        <authorList>
            <person name="Jia N."/>
            <person name="Wang J."/>
            <person name="Shi W."/>
            <person name="Du L."/>
            <person name="Sun Y."/>
            <person name="Zhan W."/>
            <person name="Jiang J."/>
            <person name="Wang Q."/>
            <person name="Zhang B."/>
            <person name="Ji P."/>
            <person name="Sakyi L.B."/>
            <person name="Cui X."/>
            <person name="Yuan T."/>
            <person name="Jiang B."/>
            <person name="Yang W."/>
            <person name="Lam T.T.-Y."/>
            <person name="Chang Q."/>
            <person name="Ding S."/>
            <person name="Wang X."/>
            <person name="Zhu J."/>
            <person name="Ruan X."/>
            <person name="Zhao L."/>
            <person name="Wei J."/>
            <person name="Que T."/>
            <person name="Du C."/>
            <person name="Cheng J."/>
            <person name="Dai P."/>
            <person name="Han X."/>
            <person name="Huang E."/>
            <person name="Gao Y."/>
            <person name="Liu J."/>
            <person name="Shao H."/>
            <person name="Ye R."/>
            <person name="Li L."/>
            <person name="Wei W."/>
            <person name="Wang X."/>
            <person name="Wang C."/>
            <person name="Huo Q."/>
            <person name="Li W."/>
            <person name="Guo W."/>
            <person name="Chen H."/>
            <person name="Chen S."/>
            <person name="Zhou L."/>
            <person name="Zhou L."/>
            <person name="Ni X."/>
            <person name="Tian J."/>
            <person name="Zhou Y."/>
            <person name="Sheng Y."/>
            <person name="Liu T."/>
            <person name="Pan Y."/>
            <person name="Xia L."/>
            <person name="Li J."/>
            <person name="Zhao F."/>
            <person name="Cao W."/>
        </authorList>
    </citation>
    <scope>NUCLEOTIDE SEQUENCE</scope>
    <source>
        <strain evidence="1">Rsan-2018</strain>
        <tissue evidence="1">Larvae</tissue>
    </source>
</reference>
<sequence>MARCQQPRRTRRRRRLGSLANGGEREVIVLGRPPSQAPGALRVLAPEHVASALSRSTCLMNGRPPGATITGRFAHTIARFLNPVPIDELGKTRGATVDELYWHQGVSRTSARASLSSWRALFFLVTSPPSLPPAAAIRALADSGFPSARTDGARKLTSQAATLALGRAVSVRSPSPRPLGCALGAPNAREVRSAGDSFPGSGPPAAGAFDWRGYRDDAFGLRAALAHRLCGR</sequence>
<name>A0A9D4SWM8_RHISA</name>
<reference evidence="1" key="1">
    <citation type="journal article" date="2020" name="Cell">
        <title>Large-Scale Comparative Analyses of Tick Genomes Elucidate Their Genetic Diversity and Vector Capacities.</title>
        <authorList>
            <consortium name="Tick Genome and Microbiome Consortium (TIGMIC)"/>
            <person name="Jia N."/>
            <person name="Wang J."/>
            <person name="Shi W."/>
            <person name="Du L."/>
            <person name="Sun Y."/>
            <person name="Zhan W."/>
            <person name="Jiang J.F."/>
            <person name="Wang Q."/>
            <person name="Zhang B."/>
            <person name="Ji P."/>
            <person name="Bell-Sakyi L."/>
            <person name="Cui X.M."/>
            <person name="Yuan T.T."/>
            <person name="Jiang B.G."/>
            <person name="Yang W.F."/>
            <person name="Lam T.T."/>
            <person name="Chang Q.C."/>
            <person name="Ding S.J."/>
            <person name="Wang X.J."/>
            <person name="Zhu J.G."/>
            <person name="Ruan X.D."/>
            <person name="Zhao L."/>
            <person name="Wei J.T."/>
            <person name="Ye R.Z."/>
            <person name="Que T.C."/>
            <person name="Du C.H."/>
            <person name="Zhou Y.H."/>
            <person name="Cheng J.X."/>
            <person name="Dai P.F."/>
            <person name="Guo W.B."/>
            <person name="Han X.H."/>
            <person name="Huang E.J."/>
            <person name="Li L.F."/>
            <person name="Wei W."/>
            <person name="Gao Y.C."/>
            <person name="Liu J.Z."/>
            <person name="Shao H.Z."/>
            <person name="Wang X."/>
            <person name="Wang C.C."/>
            <person name="Yang T.C."/>
            <person name="Huo Q.B."/>
            <person name="Li W."/>
            <person name="Chen H.Y."/>
            <person name="Chen S.E."/>
            <person name="Zhou L.G."/>
            <person name="Ni X.B."/>
            <person name="Tian J.H."/>
            <person name="Sheng Y."/>
            <person name="Liu T."/>
            <person name="Pan Y.S."/>
            <person name="Xia L.Y."/>
            <person name="Li J."/>
            <person name="Zhao F."/>
            <person name="Cao W.C."/>
        </authorList>
    </citation>
    <scope>NUCLEOTIDE SEQUENCE</scope>
    <source>
        <strain evidence="1">Rsan-2018</strain>
    </source>
</reference>
<proteinExistence type="predicted"/>
<evidence type="ECO:0000313" key="1">
    <source>
        <dbReference type="EMBL" id="KAH7952132.1"/>
    </source>
</evidence>
<comment type="caution">
    <text evidence="1">The sequence shown here is derived from an EMBL/GenBank/DDBJ whole genome shotgun (WGS) entry which is preliminary data.</text>
</comment>
<gene>
    <name evidence="1" type="ORF">HPB52_019077</name>
</gene>
<dbReference type="Proteomes" id="UP000821837">
    <property type="component" value="Chromosome 5"/>
</dbReference>
<evidence type="ECO:0000313" key="2">
    <source>
        <dbReference type="Proteomes" id="UP000821837"/>
    </source>
</evidence>